<evidence type="ECO:0000259" key="5">
    <source>
        <dbReference type="PROSITE" id="PS50043"/>
    </source>
</evidence>
<dbReference type="GO" id="GO:0003677">
    <property type="term" value="F:DNA binding"/>
    <property type="evidence" value="ECO:0007669"/>
    <property type="project" value="UniProtKB-KW"/>
</dbReference>
<dbReference type="SUPFAM" id="SSF53850">
    <property type="entry name" value="Periplasmic binding protein-like II"/>
    <property type="match status" value="1"/>
</dbReference>
<keyword evidence="4" id="KW-1133">Transmembrane helix</keyword>
<evidence type="ECO:0000256" key="1">
    <source>
        <dbReference type="ARBA" id="ARBA00023015"/>
    </source>
</evidence>
<keyword evidence="6" id="KW-0418">Kinase</keyword>
<evidence type="ECO:0000256" key="4">
    <source>
        <dbReference type="SAM" id="Phobius"/>
    </source>
</evidence>
<keyword evidence="4" id="KW-0472">Membrane</keyword>
<dbReference type="KEGG" id="aht:ANTHELSMS3_01104"/>
<feature type="domain" description="HTH luxR-type" evidence="5">
    <location>
        <begin position="364"/>
        <end position="429"/>
    </location>
</feature>
<dbReference type="GO" id="GO:0004673">
    <property type="term" value="F:protein histidine kinase activity"/>
    <property type="evidence" value="ECO:0007669"/>
    <property type="project" value="UniProtKB-EC"/>
</dbReference>
<keyword evidence="3" id="KW-0804">Transcription</keyword>
<dbReference type="Pfam" id="PF12974">
    <property type="entry name" value="Phosphonate-bd"/>
    <property type="match status" value="1"/>
</dbReference>
<evidence type="ECO:0000313" key="7">
    <source>
        <dbReference type="Proteomes" id="UP000203589"/>
    </source>
</evidence>
<accession>A0A222E0S8</accession>
<keyword evidence="6" id="KW-0808">Transferase</keyword>
<name>A0A222E0S8_9RHOB</name>
<gene>
    <name evidence="6" type="ORF">ANTHELSMS3_01104</name>
</gene>
<dbReference type="PANTHER" id="PTHR44688">
    <property type="entry name" value="DNA-BINDING TRANSCRIPTIONAL ACTIVATOR DEVR_DOSR"/>
    <property type="match status" value="1"/>
</dbReference>
<dbReference type="InterPro" id="IPR016032">
    <property type="entry name" value="Sig_transdc_resp-reg_C-effctor"/>
</dbReference>
<dbReference type="PROSITE" id="PS00622">
    <property type="entry name" value="HTH_LUXR_1"/>
    <property type="match status" value="1"/>
</dbReference>
<evidence type="ECO:0000256" key="2">
    <source>
        <dbReference type="ARBA" id="ARBA00023125"/>
    </source>
</evidence>
<keyword evidence="7" id="KW-1185">Reference proteome</keyword>
<dbReference type="CDD" id="cd06170">
    <property type="entry name" value="LuxR_C_like"/>
    <property type="match status" value="1"/>
</dbReference>
<sequence>MNGRANRDDTSYYWRMIRADGLGGARALLLCLLLSCLCAVPSRAQDIERPIVRVGVLAHRGWNARESQWSLLATYLQEALPAHVVRFVPVTLTSAGPLINAGGLDFLITNPGHYIDLAGQYPMSVLATRKRSLADGAHTLQFGSAVLVRTDSQLTTFADLRGARVGAVAPQAFGGFQMTWFEARAQGVDLFDDPADLVFYGFPQDAIVADVLSGKLDAGIVRSGLLERLVIEGTVPSDSLRALNANVTYTHPEAVSTRLYPEWPFLALAGTDAAMRDAVALALLQSTDRGLPDPWGAPVSYHDAHALVAAFAGWSSPATDVGNPGTAFVLWLFVGAVGVLGLAGGLVVIRARRGGPTRAAKPTRDQDTVSLTRRETQVLAQIGAGKSTKEIAAQLGISPKTVEFHRANLLRKFEARSSAQLIARAGQQETRAIPET</sequence>
<proteinExistence type="predicted"/>
<keyword evidence="4" id="KW-0812">Transmembrane</keyword>
<evidence type="ECO:0000313" key="6">
    <source>
        <dbReference type="EMBL" id="ASP19819.1"/>
    </source>
</evidence>
<reference evidence="6 7" key="1">
    <citation type="submission" date="2017-07" db="EMBL/GenBank/DDBJ databases">
        <title>Genome Sequence of Antarctobacter heliothermus Strain SMS3 Isolated from a culture of the Diatom Skeletonema marinoi.</title>
        <authorList>
            <person name="Topel M."/>
            <person name="Pinder M.I.M."/>
            <person name="Johansson O.N."/>
            <person name="Kourtchenko O."/>
            <person name="Godhe A."/>
            <person name="Clarke A.K."/>
        </authorList>
    </citation>
    <scope>NUCLEOTIDE SEQUENCE [LARGE SCALE GENOMIC DNA]</scope>
    <source>
        <strain evidence="6 7">SMS3</strain>
    </source>
</reference>
<dbReference type="OrthoDB" id="9795133at2"/>
<dbReference type="Gene3D" id="1.10.10.10">
    <property type="entry name" value="Winged helix-like DNA-binding domain superfamily/Winged helix DNA-binding domain"/>
    <property type="match status" value="1"/>
</dbReference>
<dbReference type="Pfam" id="PF00196">
    <property type="entry name" value="GerE"/>
    <property type="match status" value="1"/>
</dbReference>
<dbReference type="AlphaFoldDB" id="A0A222E0S8"/>
<dbReference type="GO" id="GO:0006355">
    <property type="term" value="P:regulation of DNA-templated transcription"/>
    <property type="evidence" value="ECO:0007669"/>
    <property type="project" value="InterPro"/>
</dbReference>
<keyword evidence="1" id="KW-0805">Transcription regulation</keyword>
<organism evidence="6 7">
    <name type="scientific">Antarctobacter heliothermus</name>
    <dbReference type="NCBI Taxonomy" id="74033"/>
    <lineage>
        <taxon>Bacteria</taxon>
        <taxon>Pseudomonadati</taxon>
        <taxon>Pseudomonadota</taxon>
        <taxon>Alphaproteobacteria</taxon>
        <taxon>Rhodobacterales</taxon>
        <taxon>Roseobacteraceae</taxon>
        <taxon>Antarctobacter</taxon>
    </lineage>
</organism>
<keyword evidence="2" id="KW-0238">DNA-binding</keyword>
<dbReference type="SMART" id="SM00421">
    <property type="entry name" value="HTH_LUXR"/>
    <property type="match status" value="1"/>
</dbReference>
<feature type="transmembrane region" description="Helical" evidence="4">
    <location>
        <begin position="328"/>
        <end position="349"/>
    </location>
</feature>
<dbReference type="SUPFAM" id="SSF46894">
    <property type="entry name" value="C-terminal effector domain of the bipartite response regulators"/>
    <property type="match status" value="1"/>
</dbReference>
<dbReference type="Gene3D" id="3.40.190.10">
    <property type="entry name" value="Periplasmic binding protein-like II"/>
    <property type="match status" value="2"/>
</dbReference>
<dbReference type="InterPro" id="IPR000792">
    <property type="entry name" value="Tscrpt_reg_LuxR_C"/>
</dbReference>
<dbReference type="RefSeq" id="WP_094034007.1">
    <property type="nucleotide sequence ID" value="NZ_CP022540.1"/>
</dbReference>
<dbReference type="PROSITE" id="PS50043">
    <property type="entry name" value="HTH_LUXR_2"/>
    <property type="match status" value="1"/>
</dbReference>
<dbReference type="PRINTS" id="PR00038">
    <property type="entry name" value="HTHLUXR"/>
</dbReference>
<dbReference type="EC" id="2.7.13.3" evidence="6"/>
<dbReference type="Proteomes" id="UP000203589">
    <property type="component" value="Chromosome"/>
</dbReference>
<protein>
    <submittedName>
        <fullName evidence="6">Tetrathionate sensor histidine kinase TtrS</fullName>
        <ecNumber evidence="6">2.7.13.3</ecNumber>
    </submittedName>
</protein>
<dbReference type="EMBL" id="CP022540">
    <property type="protein sequence ID" value="ASP19819.1"/>
    <property type="molecule type" value="Genomic_DNA"/>
</dbReference>
<dbReference type="PANTHER" id="PTHR44688:SF16">
    <property type="entry name" value="DNA-BINDING TRANSCRIPTIONAL ACTIVATOR DEVR_DOSR"/>
    <property type="match status" value="1"/>
</dbReference>
<evidence type="ECO:0000256" key="3">
    <source>
        <dbReference type="ARBA" id="ARBA00023163"/>
    </source>
</evidence>
<dbReference type="InterPro" id="IPR036388">
    <property type="entry name" value="WH-like_DNA-bd_sf"/>
</dbReference>